<name>A0A1X2GWK2_9FUNG</name>
<proteinExistence type="predicted"/>
<comment type="caution">
    <text evidence="3">The sequence shown here is derived from an EMBL/GenBank/DDBJ whole genome shotgun (WGS) entry which is preliminary data.</text>
</comment>
<sequence>MKVKRIKTALHDTFSSRILAITSEVLAALMGIALIVVQVICFQNWSKSVAMIDYDIYLVLTGLASVIVLGMVVFTRKRTVRKLGYMLWISAFITLAQFIVGLVHSILIYATYRLTLLVRCFHRSAPDSWNIFGISRTEAVQACHRDFKRFFLFNLLTCFGFSILMTVCLYLVYRYYRRLKIREKSNLAKLVQPSDEHMISPSEENPLDNESGYDTYDPTTHLGQYSPRMPAESREEAEHLIDESRDQRQRLYDEIAKRKQLERLFHDPSRPRRSLMFLSPAKRYSLLSTHQSMDDLPTTTAHPYYDTREYPASTDDLHTHHDAMAMPYQRPRSSTDPPRPCYSVLLDEARYKDWAVPNDTQTAEYTSRPVDATDDEPQRLHHHQRTPSGVSQRSSRYHFFPAQDHDTSPPSSVVATKSIVSPIPSEHINPLDEMPGSFIQSPESTYMETTSFQPQDRAWELANPSLSHTPVADSPAMDHHDPDERTPLNPFEQND</sequence>
<feature type="region of interest" description="Disordered" evidence="1">
    <location>
        <begin position="355"/>
        <end position="394"/>
    </location>
</feature>
<evidence type="ECO:0000313" key="4">
    <source>
        <dbReference type="Proteomes" id="UP000242146"/>
    </source>
</evidence>
<accession>A0A1X2GWK2</accession>
<feature type="transmembrane region" description="Helical" evidence="2">
    <location>
        <begin position="21"/>
        <end position="45"/>
    </location>
</feature>
<dbReference type="EMBL" id="MCGT01000002">
    <property type="protein sequence ID" value="ORX62369.1"/>
    <property type="molecule type" value="Genomic_DNA"/>
</dbReference>
<feature type="transmembrane region" description="Helical" evidence="2">
    <location>
        <begin position="150"/>
        <end position="173"/>
    </location>
</feature>
<evidence type="ECO:0000313" key="3">
    <source>
        <dbReference type="EMBL" id="ORX62369.1"/>
    </source>
</evidence>
<protein>
    <submittedName>
        <fullName evidence="3">Uncharacterized protein</fullName>
    </submittedName>
</protein>
<organism evidence="3 4">
    <name type="scientific">Hesseltinella vesiculosa</name>
    <dbReference type="NCBI Taxonomy" id="101127"/>
    <lineage>
        <taxon>Eukaryota</taxon>
        <taxon>Fungi</taxon>
        <taxon>Fungi incertae sedis</taxon>
        <taxon>Mucoromycota</taxon>
        <taxon>Mucoromycotina</taxon>
        <taxon>Mucoromycetes</taxon>
        <taxon>Mucorales</taxon>
        <taxon>Cunninghamellaceae</taxon>
        <taxon>Hesseltinella</taxon>
    </lineage>
</organism>
<evidence type="ECO:0000256" key="2">
    <source>
        <dbReference type="SAM" id="Phobius"/>
    </source>
</evidence>
<dbReference type="AlphaFoldDB" id="A0A1X2GWK2"/>
<dbReference type="OrthoDB" id="2281490at2759"/>
<dbReference type="Proteomes" id="UP000242146">
    <property type="component" value="Unassembled WGS sequence"/>
</dbReference>
<reference evidence="3 4" key="1">
    <citation type="submission" date="2016-07" db="EMBL/GenBank/DDBJ databases">
        <title>Pervasive Adenine N6-methylation of Active Genes in Fungi.</title>
        <authorList>
            <consortium name="DOE Joint Genome Institute"/>
            <person name="Mondo S.J."/>
            <person name="Dannebaum R.O."/>
            <person name="Kuo R.C."/>
            <person name="Labutti K."/>
            <person name="Haridas S."/>
            <person name="Kuo A."/>
            <person name="Salamov A."/>
            <person name="Ahrendt S.R."/>
            <person name="Lipzen A."/>
            <person name="Sullivan W."/>
            <person name="Andreopoulos W.B."/>
            <person name="Clum A."/>
            <person name="Lindquist E."/>
            <person name="Daum C."/>
            <person name="Ramamoorthy G.K."/>
            <person name="Gryganskyi A."/>
            <person name="Culley D."/>
            <person name="Magnuson J.K."/>
            <person name="James T.Y."/>
            <person name="O'Malley M.A."/>
            <person name="Stajich J.E."/>
            <person name="Spatafora J.W."/>
            <person name="Visel A."/>
            <person name="Grigoriev I.V."/>
        </authorList>
    </citation>
    <scope>NUCLEOTIDE SEQUENCE [LARGE SCALE GENOMIC DNA]</scope>
    <source>
        <strain evidence="3 4">NRRL 3301</strain>
    </source>
</reference>
<evidence type="ECO:0000256" key="1">
    <source>
        <dbReference type="SAM" id="MobiDB-lite"/>
    </source>
</evidence>
<keyword evidence="2" id="KW-0472">Membrane</keyword>
<keyword evidence="2" id="KW-0812">Transmembrane</keyword>
<feature type="region of interest" description="Disordered" evidence="1">
    <location>
        <begin position="462"/>
        <end position="495"/>
    </location>
</feature>
<keyword evidence="4" id="KW-1185">Reference proteome</keyword>
<feature type="transmembrane region" description="Helical" evidence="2">
    <location>
        <begin position="57"/>
        <end position="75"/>
    </location>
</feature>
<feature type="compositionally biased region" description="Basic and acidic residues" evidence="1">
    <location>
        <begin position="476"/>
        <end position="486"/>
    </location>
</feature>
<gene>
    <name evidence="3" type="ORF">DM01DRAFT_324164</name>
</gene>
<feature type="transmembrane region" description="Helical" evidence="2">
    <location>
        <begin position="87"/>
        <end position="112"/>
    </location>
</feature>
<keyword evidence="2" id="KW-1133">Transmembrane helix</keyword>